<dbReference type="Pfam" id="PF05346">
    <property type="entry name" value="DUF747"/>
    <property type="match status" value="1"/>
</dbReference>
<dbReference type="EnsemblMetazoa" id="PHUM239120-RA">
    <property type="protein sequence ID" value="PHUM239120-PA"/>
    <property type="gene ID" value="PHUM239120"/>
</dbReference>
<protein>
    <recommendedName>
        <fullName evidence="11">Protein TAPT1</fullName>
    </recommendedName>
</protein>
<proteinExistence type="inferred from homology"/>
<feature type="compositionally biased region" description="Polar residues" evidence="6">
    <location>
        <begin position="438"/>
        <end position="454"/>
    </location>
</feature>
<keyword evidence="10" id="KW-1185">Reference proteome</keyword>
<evidence type="ECO:0000256" key="7">
    <source>
        <dbReference type="SAM" id="Phobius"/>
    </source>
</evidence>
<organism>
    <name type="scientific">Pediculus humanus subsp. corporis</name>
    <name type="common">Body louse</name>
    <dbReference type="NCBI Taxonomy" id="121224"/>
    <lineage>
        <taxon>Eukaryota</taxon>
        <taxon>Metazoa</taxon>
        <taxon>Ecdysozoa</taxon>
        <taxon>Arthropoda</taxon>
        <taxon>Hexapoda</taxon>
        <taxon>Insecta</taxon>
        <taxon>Pterygota</taxon>
        <taxon>Neoptera</taxon>
        <taxon>Paraneoptera</taxon>
        <taxon>Psocodea</taxon>
        <taxon>Troctomorpha</taxon>
        <taxon>Phthiraptera</taxon>
        <taxon>Anoplura</taxon>
        <taxon>Pediculidae</taxon>
        <taxon>Pediculus</taxon>
    </lineage>
</organism>
<dbReference type="OMA" id="TIMLIRV"/>
<dbReference type="InterPro" id="IPR008010">
    <property type="entry name" value="Tatp1"/>
</dbReference>
<name>E0VJ71_PEDHC</name>
<dbReference type="GO" id="GO:0036064">
    <property type="term" value="C:ciliary basal body"/>
    <property type="evidence" value="ECO:0007669"/>
    <property type="project" value="TreeGrafter"/>
</dbReference>
<dbReference type="EMBL" id="DS235219">
    <property type="protein sequence ID" value="EEB13426.1"/>
    <property type="molecule type" value="Genomic_DNA"/>
</dbReference>
<dbReference type="HOGENOM" id="CLU_003655_3_1_1"/>
<keyword evidence="5 7" id="KW-0472">Membrane</keyword>
<reference evidence="8" key="2">
    <citation type="submission" date="2007-04" db="EMBL/GenBank/DDBJ databases">
        <title>The genome of the human body louse.</title>
        <authorList>
            <consortium name="The Human Body Louse Genome Consortium"/>
            <person name="Kirkness E."/>
            <person name="Walenz B."/>
            <person name="Hass B."/>
            <person name="Bruggner R."/>
            <person name="Strausberg R."/>
        </authorList>
    </citation>
    <scope>NUCLEOTIDE SEQUENCE</scope>
    <source>
        <strain evidence="8">USDA</strain>
    </source>
</reference>
<dbReference type="FunCoup" id="E0VJ71">
    <property type="interactions" value="755"/>
</dbReference>
<feature type="compositionally biased region" description="Polar residues" evidence="6">
    <location>
        <begin position="571"/>
        <end position="582"/>
    </location>
</feature>
<evidence type="ECO:0000256" key="5">
    <source>
        <dbReference type="ARBA" id="ARBA00023136"/>
    </source>
</evidence>
<dbReference type="GeneID" id="8230700"/>
<dbReference type="eggNOG" id="KOG2490">
    <property type="taxonomic scope" value="Eukaryota"/>
</dbReference>
<comment type="similarity">
    <text evidence="2">Belongs to the TAPT1 family.</text>
</comment>
<dbReference type="PANTHER" id="PTHR13317">
    <property type="entry name" value="TRANSMEMBRANE ANTERIOR POSTERIOR TRANSFORMATION PROTEIN 1 HOMOLOG"/>
    <property type="match status" value="1"/>
</dbReference>
<feature type="region of interest" description="Disordered" evidence="6">
    <location>
        <begin position="438"/>
        <end position="460"/>
    </location>
</feature>
<dbReference type="VEuPathDB" id="VectorBase:PHUM239120"/>
<feature type="transmembrane region" description="Helical" evidence="7">
    <location>
        <begin position="210"/>
        <end position="230"/>
    </location>
</feature>
<evidence type="ECO:0000313" key="10">
    <source>
        <dbReference type="Proteomes" id="UP000009046"/>
    </source>
</evidence>
<dbReference type="PANTHER" id="PTHR13317:SF4">
    <property type="entry name" value="TRANSMEMBRANE ANTERIOR POSTERIOR TRANSFORMATION PROTEIN 1 HOMOLOG"/>
    <property type="match status" value="1"/>
</dbReference>
<gene>
    <name evidence="9" type="primary">8230700</name>
    <name evidence="8" type="ORF">Phum_PHUM239120</name>
</gene>
<feature type="transmembrane region" description="Helical" evidence="7">
    <location>
        <begin position="135"/>
        <end position="160"/>
    </location>
</feature>
<evidence type="ECO:0000313" key="9">
    <source>
        <dbReference type="EnsemblMetazoa" id="PHUM239120-PA"/>
    </source>
</evidence>
<dbReference type="CTD" id="8230700"/>
<dbReference type="EMBL" id="AAZO01002773">
    <property type="status" value="NOT_ANNOTATED_CDS"/>
    <property type="molecule type" value="Genomic_DNA"/>
</dbReference>
<reference evidence="9" key="3">
    <citation type="submission" date="2020-05" db="UniProtKB">
        <authorList>
            <consortium name="EnsemblMetazoa"/>
        </authorList>
    </citation>
    <scope>IDENTIFICATION</scope>
    <source>
        <strain evidence="9">USDA</strain>
    </source>
</reference>
<dbReference type="InParanoid" id="E0VJ71"/>
<evidence type="ECO:0000256" key="1">
    <source>
        <dbReference type="ARBA" id="ARBA00004141"/>
    </source>
</evidence>
<dbReference type="KEGG" id="phu:Phum_PHUM239120"/>
<evidence type="ECO:0000313" key="8">
    <source>
        <dbReference type="EMBL" id="EEB13426.1"/>
    </source>
</evidence>
<dbReference type="GO" id="GO:0005789">
    <property type="term" value="C:endoplasmic reticulum membrane"/>
    <property type="evidence" value="ECO:0007669"/>
    <property type="project" value="TreeGrafter"/>
</dbReference>
<evidence type="ECO:0000256" key="2">
    <source>
        <dbReference type="ARBA" id="ARBA00008803"/>
    </source>
</evidence>
<dbReference type="Proteomes" id="UP000009046">
    <property type="component" value="Unassembled WGS sequence"/>
</dbReference>
<accession>E0VJ71</accession>
<evidence type="ECO:0000256" key="6">
    <source>
        <dbReference type="SAM" id="MobiDB-lite"/>
    </source>
</evidence>
<evidence type="ECO:0008006" key="11">
    <source>
        <dbReference type="Google" id="ProtNLM"/>
    </source>
</evidence>
<dbReference type="AlphaFoldDB" id="E0VJ71"/>
<evidence type="ECO:0000256" key="3">
    <source>
        <dbReference type="ARBA" id="ARBA00022692"/>
    </source>
</evidence>
<feature type="compositionally biased region" description="Low complexity" evidence="6">
    <location>
        <begin position="491"/>
        <end position="500"/>
    </location>
</feature>
<feature type="region of interest" description="Disordered" evidence="6">
    <location>
        <begin position="476"/>
        <end position="518"/>
    </location>
</feature>
<feature type="region of interest" description="Disordered" evidence="6">
    <location>
        <begin position="565"/>
        <end position="605"/>
    </location>
</feature>
<evidence type="ECO:0000256" key="4">
    <source>
        <dbReference type="ARBA" id="ARBA00022989"/>
    </source>
</evidence>
<keyword evidence="3 7" id="KW-0812">Transmembrane</keyword>
<feature type="transmembrane region" description="Helical" evidence="7">
    <location>
        <begin position="401"/>
        <end position="424"/>
    </location>
</feature>
<reference evidence="8" key="1">
    <citation type="submission" date="2007-04" db="EMBL/GenBank/DDBJ databases">
        <title>Annotation of Pediculus humanus corporis strain USDA.</title>
        <authorList>
            <person name="Kirkness E."/>
            <person name="Hannick L."/>
            <person name="Hass B."/>
            <person name="Bruggner R."/>
            <person name="Lawson D."/>
            <person name="Bidwell S."/>
            <person name="Joardar V."/>
            <person name="Caler E."/>
            <person name="Walenz B."/>
            <person name="Inman J."/>
            <person name="Schobel S."/>
            <person name="Galinsky K."/>
            <person name="Amedeo P."/>
            <person name="Strausberg R."/>
        </authorList>
    </citation>
    <scope>NUCLEOTIDE SEQUENCE</scope>
    <source>
        <strain evidence="8">USDA</strain>
    </source>
</reference>
<dbReference type="GO" id="GO:0045724">
    <property type="term" value="P:positive regulation of cilium assembly"/>
    <property type="evidence" value="ECO:0007669"/>
    <property type="project" value="TreeGrafter"/>
</dbReference>
<keyword evidence="4 7" id="KW-1133">Transmembrane helix</keyword>
<dbReference type="OrthoDB" id="29023at2759"/>
<dbReference type="STRING" id="121224.E0VJ71"/>
<sequence>MTAVVKKIRFRTNSNNYDRLEDINNTETNDVSKPSLLQFLKVEVTRGFLLEHDEERYTKRREKVYSFMKIPREVEKFMAYGFFQCADSFLFVYTFLPLRILLSLSGILSRPILNCFGWKQTKPKCVLKPAEICDLLKACILILCSILMLYIDTSMMYHLIKSQSVIKLYIFFNMLEVSDRLFSAFGQDTIDALFWTAIEPTNGGREHFGLIPHLLLSILYVFLHGLLVLFQATTLNVAINSDNKALLTIMLSNQFVELKGSVFKKFDKNNLFQASCSDVRERFHLFVLLFIVVLQTLKEYSWKEEQFWILLPDCLLVLVSEIFVDWIKHAFISRFNELQPDIYREYTISLAYDVAKTRQKFAFADHSDWVARRMGFIPLPLGVVMFRVLVQTVTIDSIQGVILFIMAFLALTSFRVLNSLVILGKACDLISQHKSEKASGSQNVSRAGSPTFNTPPARHRKEGMVFRDALTTVFHPIDGSNHPGKPLRSVSTSDFTFSTDSPKRKKNSKEMDPNLGPAPLFANSTVDLIGVCLNEELLKENNENGVIKNEIENLSRSTPDIQKNLDESHETTSINQTGNMSLTKRAESEPSLPFLVENEEPDSDS</sequence>
<feature type="transmembrane region" description="Helical" evidence="7">
    <location>
        <begin position="376"/>
        <end position="395"/>
    </location>
</feature>
<comment type="subcellular location">
    <subcellularLocation>
        <location evidence="1">Membrane</location>
        <topology evidence="1">Multi-pass membrane protein</topology>
    </subcellularLocation>
</comment>
<dbReference type="RefSeq" id="XP_002426164.1">
    <property type="nucleotide sequence ID" value="XM_002426119.1"/>
</dbReference>